<dbReference type="EMBL" id="LCRI01000008">
    <property type="protein sequence ID" value="KKW32990.1"/>
    <property type="molecule type" value="Genomic_DNA"/>
</dbReference>
<keyword evidence="1" id="KW-0812">Transmembrane</keyword>
<reference evidence="2 3" key="1">
    <citation type="journal article" date="2015" name="Nature">
        <title>rRNA introns, odd ribosomes, and small enigmatic genomes across a large radiation of phyla.</title>
        <authorList>
            <person name="Brown C.T."/>
            <person name="Hug L.A."/>
            <person name="Thomas B.C."/>
            <person name="Sharon I."/>
            <person name="Castelle C.J."/>
            <person name="Singh A."/>
            <person name="Wilkins M.J."/>
            <person name="Williams K.H."/>
            <person name="Banfield J.F."/>
        </authorList>
    </citation>
    <scope>NUCLEOTIDE SEQUENCE [LARGE SCALE GENOMIC DNA]</scope>
</reference>
<dbReference type="AlphaFoldDB" id="A0A0G1XQ39"/>
<proteinExistence type="predicted"/>
<feature type="transmembrane region" description="Helical" evidence="1">
    <location>
        <begin position="139"/>
        <end position="158"/>
    </location>
</feature>
<dbReference type="Proteomes" id="UP000034711">
    <property type="component" value="Unassembled WGS sequence"/>
</dbReference>
<organism evidence="2 3">
    <name type="scientific">Candidatus Uhrbacteria bacterium GW2011_GWA2_53_10</name>
    <dbReference type="NCBI Taxonomy" id="1618980"/>
    <lineage>
        <taxon>Bacteria</taxon>
        <taxon>Candidatus Uhriibacteriota</taxon>
    </lineage>
</organism>
<gene>
    <name evidence="2" type="ORF">UY77_C0008G0007</name>
</gene>
<name>A0A0G1XQ39_9BACT</name>
<evidence type="ECO:0000256" key="1">
    <source>
        <dbReference type="SAM" id="Phobius"/>
    </source>
</evidence>
<sequence length="168" mass="18835">MKYILMLIFLLSGALCLYLFKEALATPVPSAVILDVERPADADVFAADQVHPGTFKIVLAPEELFTRAAAGEHPERPLVTYKVRPSTNSIVFQYWLPRKDGTFYFAEVEQYSGLGVTFDIAKTEYANRKLTIYPKKSNGYVQGLLLFAALLFGLAVFIPKLLKVLREN</sequence>
<evidence type="ECO:0000313" key="3">
    <source>
        <dbReference type="Proteomes" id="UP000034711"/>
    </source>
</evidence>
<comment type="caution">
    <text evidence="2">The sequence shown here is derived from an EMBL/GenBank/DDBJ whole genome shotgun (WGS) entry which is preliminary data.</text>
</comment>
<keyword evidence="1" id="KW-0472">Membrane</keyword>
<accession>A0A0G1XQ39</accession>
<keyword evidence="1" id="KW-1133">Transmembrane helix</keyword>
<evidence type="ECO:0000313" key="2">
    <source>
        <dbReference type="EMBL" id="KKW32990.1"/>
    </source>
</evidence>
<protein>
    <submittedName>
        <fullName evidence="2">Uncharacterized protein</fullName>
    </submittedName>
</protein>